<name>A0A1G2PQE4_9BACT</name>
<proteinExistence type="predicted"/>
<evidence type="ECO:0000256" key="1">
    <source>
        <dbReference type="SAM" id="Phobius"/>
    </source>
</evidence>
<organism evidence="2 3">
    <name type="scientific">Candidatus Terrybacteria bacterium RIFCSPHIGHO2_02_41_19</name>
    <dbReference type="NCBI Taxonomy" id="1802364"/>
    <lineage>
        <taxon>Bacteria</taxon>
        <taxon>Candidatus Terryibacteriota</taxon>
    </lineage>
</organism>
<dbReference type="AlphaFoldDB" id="A0A1G2PQE4"/>
<evidence type="ECO:0000313" key="2">
    <source>
        <dbReference type="EMBL" id="OHA50523.1"/>
    </source>
</evidence>
<dbReference type="EMBL" id="MHSU01000015">
    <property type="protein sequence ID" value="OHA50523.1"/>
    <property type="molecule type" value="Genomic_DNA"/>
</dbReference>
<gene>
    <name evidence="2" type="ORF">A2W59_00515</name>
</gene>
<keyword evidence="1" id="KW-0472">Membrane</keyword>
<evidence type="ECO:0000313" key="3">
    <source>
        <dbReference type="Proteomes" id="UP000178646"/>
    </source>
</evidence>
<keyword evidence="1" id="KW-1133">Transmembrane helix</keyword>
<keyword evidence="1" id="KW-0812">Transmembrane</keyword>
<feature type="transmembrane region" description="Helical" evidence="1">
    <location>
        <begin position="15"/>
        <end position="34"/>
    </location>
</feature>
<reference evidence="2 3" key="1">
    <citation type="journal article" date="2016" name="Nat. Commun.">
        <title>Thousands of microbial genomes shed light on interconnected biogeochemical processes in an aquifer system.</title>
        <authorList>
            <person name="Anantharaman K."/>
            <person name="Brown C.T."/>
            <person name="Hug L.A."/>
            <person name="Sharon I."/>
            <person name="Castelle C.J."/>
            <person name="Probst A.J."/>
            <person name="Thomas B.C."/>
            <person name="Singh A."/>
            <person name="Wilkins M.J."/>
            <person name="Karaoz U."/>
            <person name="Brodie E.L."/>
            <person name="Williams K.H."/>
            <person name="Hubbard S.S."/>
            <person name="Banfield J.F."/>
        </authorList>
    </citation>
    <scope>NUCLEOTIDE SEQUENCE [LARGE SCALE GENOMIC DNA]</scope>
</reference>
<protein>
    <submittedName>
        <fullName evidence="2">Uncharacterized protein</fullName>
    </submittedName>
</protein>
<comment type="caution">
    <text evidence="2">The sequence shown here is derived from an EMBL/GenBank/DDBJ whole genome shotgun (WGS) entry which is preliminary data.</text>
</comment>
<accession>A0A1G2PQE4</accession>
<dbReference type="Proteomes" id="UP000178646">
    <property type="component" value="Unassembled WGS sequence"/>
</dbReference>
<sequence>MTNGKNTTWTLNVQVVFLIMLTLVLGVVNIDCMITAKEKISIPKTEYLRLKEIDKRFNSFWTYLKNSTEIKEARKEIKQKKVISQEKLFKKLGL</sequence>